<protein>
    <submittedName>
        <fullName evidence="6">ABC transporter related</fullName>
    </submittedName>
</protein>
<dbReference type="PANTHER" id="PTHR42711:SF5">
    <property type="entry name" value="ABC TRANSPORTER ATP-BINDING PROTEIN NATA"/>
    <property type="match status" value="1"/>
</dbReference>
<dbReference type="SUPFAM" id="SSF52540">
    <property type="entry name" value="P-loop containing nucleoside triphosphate hydrolases"/>
    <property type="match status" value="1"/>
</dbReference>
<keyword evidence="4" id="KW-0067">ATP-binding</keyword>
<dbReference type="RefSeq" id="WP_198142154.1">
    <property type="nucleotide sequence ID" value="NZ_CDRZ01000057.1"/>
</dbReference>
<keyword evidence="2" id="KW-0813">Transport</keyword>
<name>A0A0B7MKD8_9FIRM</name>
<dbReference type="AlphaFoldDB" id="A0A0B7MKD8"/>
<evidence type="ECO:0000256" key="3">
    <source>
        <dbReference type="ARBA" id="ARBA00022741"/>
    </source>
</evidence>
<keyword evidence="3" id="KW-0547">Nucleotide-binding</keyword>
<accession>A0A0B7MKD8</accession>
<evidence type="ECO:0000313" key="6">
    <source>
        <dbReference type="EMBL" id="CEO88127.1"/>
    </source>
</evidence>
<evidence type="ECO:0000259" key="5">
    <source>
        <dbReference type="PROSITE" id="PS50893"/>
    </source>
</evidence>
<evidence type="ECO:0000256" key="4">
    <source>
        <dbReference type="ARBA" id="ARBA00022840"/>
    </source>
</evidence>
<proteinExistence type="inferred from homology"/>
<dbReference type="PROSITE" id="PS50893">
    <property type="entry name" value="ABC_TRANSPORTER_2"/>
    <property type="match status" value="1"/>
</dbReference>
<dbReference type="GO" id="GO:0005524">
    <property type="term" value="F:ATP binding"/>
    <property type="evidence" value="ECO:0007669"/>
    <property type="project" value="UniProtKB-KW"/>
</dbReference>
<organism evidence="6 7">
    <name type="scientific">Syntrophaceticus schinkii</name>
    <dbReference type="NCBI Taxonomy" id="499207"/>
    <lineage>
        <taxon>Bacteria</taxon>
        <taxon>Bacillati</taxon>
        <taxon>Bacillota</taxon>
        <taxon>Clostridia</taxon>
        <taxon>Thermoanaerobacterales</taxon>
        <taxon>Thermoanaerobacterales Family III. Incertae Sedis</taxon>
        <taxon>Syntrophaceticus</taxon>
    </lineage>
</organism>
<dbReference type="EMBL" id="CDRZ01000057">
    <property type="protein sequence ID" value="CEO88127.1"/>
    <property type="molecule type" value="Genomic_DNA"/>
</dbReference>
<dbReference type="InterPro" id="IPR027417">
    <property type="entry name" value="P-loop_NTPase"/>
</dbReference>
<reference evidence="7" key="1">
    <citation type="submission" date="2015-01" db="EMBL/GenBank/DDBJ databases">
        <authorList>
            <person name="Manzoor Shahid"/>
            <person name="Zubair Saima"/>
        </authorList>
    </citation>
    <scope>NUCLEOTIDE SEQUENCE [LARGE SCALE GENOMIC DNA]</scope>
    <source>
        <strain evidence="7">Sp3</strain>
    </source>
</reference>
<feature type="domain" description="ABC transporter" evidence="5">
    <location>
        <begin position="1"/>
        <end position="210"/>
    </location>
</feature>
<evidence type="ECO:0000256" key="2">
    <source>
        <dbReference type="ARBA" id="ARBA00022448"/>
    </source>
</evidence>
<evidence type="ECO:0000256" key="1">
    <source>
        <dbReference type="ARBA" id="ARBA00005417"/>
    </source>
</evidence>
<dbReference type="InterPro" id="IPR003439">
    <property type="entry name" value="ABC_transporter-like_ATP-bd"/>
</dbReference>
<dbReference type="InterPro" id="IPR003593">
    <property type="entry name" value="AAA+_ATPase"/>
</dbReference>
<dbReference type="CDD" id="cd03230">
    <property type="entry name" value="ABC_DR_subfamily_A"/>
    <property type="match status" value="1"/>
</dbReference>
<dbReference type="Proteomes" id="UP000046155">
    <property type="component" value="Unassembled WGS sequence"/>
</dbReference>
<dbReference type="InterPro" id="IPR050763">
    <property type="entry name" value="ABC_transporter_ATP-binding"/>
</dbReference>
<dbReference type="GO" id="GO:0016887">
    <property type="term" value="F:ATP hydrolysis activity"/>
    <property type="evidence" value="ECO:0007669"/>
    <property type="project" value="InterPro"/>
</dbReference>
<dbReference type="PANTHER" id="PTHR42711">
    <property type="entry name" value="ABC TRANSPORTER ATP-BINDING PROTEIN"/>
    <property type="match status" value="1"/>
</dbReference>
<dbReference type="SMART" id="SM00382">
    <property type="entry name" value="AAA"/>
    <property type="match status" value="1"/>
</dbReference>
<dbReference type="Gene3D" id="3.40.50.300">
    <property type="entry name" value="P-loop containing nucleotide triphosphate hydrolases"/>
    <property type="match status" value="1"/>
</dbReference>
<gene>
    <name evidence="6" type="ORF">SSCH_150006</name>
</gene>
<comment type="similarity">
    <text evidence="1">Belongs to the ABC transporter superfamily.</text>
</comment>
<evidence type="ECO:0000313" key="7">
    <source>
        <dbReference type="Proteomes" id="UP000046155"/>
    </source>
</evidence>
<sequence length="281" mass="31414">MELSLSVRTGEVFGFLGPNGAGKTTTIRLLLGLLRPTDGSASVFDLDTVKDSVEIRHRCGYLPGELVLYENMTGTNLLQYMASLRRGVSLEFAEELAERLDCDLSRPIRTLSRGNKQKIGLIQALMHQPELLVLDEPTSGLDPLVQHEFYKIIAEASATGQTVFLSSHNLPEVERVCHRAGIIREGRLIAIEEIASLKERALRRLEIHFEGAVEKDAFRAVPGIRNLQWENSIMRCEIMGSLDPLIKTLAQYNVTNLISHEPHLDEIFMAFYGEGSEKDVN</sequence>
<dbReference type="Pfam" id="PF00005">
    <property type="entry name" value="ABC_tran"/>
    <property type="match status" value="1"/>
</dbReference>
<keyword evidence="7" id="KW-1185">Reference proteome</keyword>